<reference evidence="3 4" key="1">
    <citation type="submission" date="2006-02" db="EMBL/GenBank/DDBJ databases">
        <authorList>
            <person name="Pinhassi J."/>
            <person name="Pedros-Alio C."/>
            <person name="Ferriera S."/>
            <person name="Johnson J."/>
            <person name="Kravitz S."/>
            <person name="Halpern A."/>
            <person name="Remington K."/>
            <person name="Beeson K."/>
            <person name="Tran B."/>
            <person name="Rogers Y.-H."/>
            <person name="Friedman R."/>
            <person name="Venter J.C."/>
        </authorList>
    </citation>
    <scope>NUCLEOTIDE SEQUENCE [LARGE SCALE GENOMIC DNA]</scope>
    <source>
        <strain evidence="3 4">MED92</strain>
    </source>
</reference>
<dbReference type="PANTHER" id="PTHR46663">
    <property type="entry name" value="DIGUANYLATE CYCLASE DGCT-RELATED"/>
    <property type="match status" value="1"/>
</dbReference>
<dbReference type="CDD" id="cd01949">
    <property type="entry name" value="GGDEF"/>
    <property type="match status" value="1"/>
</dbReference>
<dbReference type="OrthoDB" id="73375at2"/>
<dbReference type="InterPro" id="IPR052163">
    <property type="entry name" value="DGC-Regulatory_Protein"/>
</dbReference>
<dbReference type="InterPro" id="IPR000160">
    <property type="entry name" value="GGDEF_dom"/>
</dbReference>
<dbReference type="AlphaFoldDB" id="A0A7U8GU54"/>
<dbReference type="PANTHER" id="PTHR46663:SF2">
    <property type="entry name" value="GGDEF DOMAIN-CONTAINING PROTEIN"/>
    <property type="match status" value="1"/>
</dbReference>
<keyword evidence="1" id="KW-0472">Membrane</keyword>
<evidence type="ECO:0000313" key="3">
    <source>
        <dbReference type="EMBL" id="EAR62977.1"/>
    </source>
</evidence>
<dbReference type="Proteomes" id="UP000002171">
    <property type="component" value="Unassembled WGS sequence"/>
</dbReference>
<keyword evidence="1" id="KW-1133">Transmembrane helix</keyword>
<dbReference type="InterPro" id="IPR029787">
    <property type="entry name" value="Nucleotide_cyclase"/>
</dbReference>
<comment type="caution">
    <text evidence="3">The sequence shown here is derived from an EMBL/GenBank/DDBJ whole genome shotgun (WGS) entry which is preliminary data.</text>
</comment>
<evidence type="ECO:0000313" key="4">
    <source>
        <dbReference type="Proteomes" id="UP000002171"/>
    </source>
</evidence>
<dbReference type="InterPro" id="IPR043128">
    <property type="entry name" value="Rev_trsase/Diguanyl_cyclase"/>
</dbReference>
<protein>
    <submittedName>
        <fullName evidence="3">Sensory box/GGDEF family protein</fullName>
    </submittedName>
</protein>
<sequence>MGGVLLYLSSGVLYAWKEYSSVSETRSSTLSELHRAIGYGGFIHNFKNYVLRKDTTLLQELGEDLEQSSRVINKYSDLDLNAEELSALSVISGTLSQYKENVEVATEAIHRGESPAEIDRYVRVDDQPALAAFGIMQQQNKQYTESVGQVMQERINQLMNTLLIGLLAMPFVVLAAFHYHRVMNRFVALMIEKRQVERVLEDTAAEVAEVQEKHLAMAYEAHHCELTRVPNRKAFMKKGQQILDDVASKSKCLTVLFVDVDDFKAINDNFGHEAGDLVLVEVANRLTVALREGDFVARIGGDEFAMIVQCPESGANSQRLAERLLDVMNQSYEHLAEGLSVSCSVGGAVFPEEGEDLAALIRVADERMYRVKKSGKNGVFLHES</sequence>
<dbReference type="RefSeq" id="WP_007021995.1">
    <property type="nucleotide sequence ID" value="NZ_CH724126.1"/>
</dbReference>
<feature type="transmembrane region" description="Helical" evidence="1">
    <location>
        <begin position="158"/>
        <end position="177"/>
    </location>
</feature>
<keyword evidence="4" id="KW-1185">Reference proteome</keyword>
<evidence type="ECO:0000256" key="1">
    <source>
        <dbReference type="SAM" id="Phobius"/>
    </source>
</evidence>
<feature type="domain" description="GGDEF" evidence="2">
    <location>
        <begin position="251"/>
        <end position="384"/>
    </location>
</feature>
<dbReference type="SUPFAM" id="SSF55073">
    <property type="entry name" value="Nucleotide cyclase"/>
    <property type="match status" value="1"/>
</dbReference>
<keyword evidence="1" id="KW-0812">Transmembrane</keyword>
<dbReference type="NCBIfam" id="TIGR00254">
    <property type="entry name" value="GGDEF"/>
    <property type="match status" value="1"/>
</dbReference>
<name>A0A7U8GU54_NEPCE</name>
<dbReference type="PROSITE" id="PS50887">
    <property type="entry name" value="GGDEF"/>
    <property type="match status" value="1"/>
</dbReference>
<proteinExistence type="predicted"/>
<accession>A0A7U8GU54</accession>
<evidence type="ECO:0000259" key="2">
    <source>
        <dbReference type="PROSITE" id="PS50887"/>
    </source>
</evidence>
<gene>
    <name evidence="3" type="ORF">MED92_07656</name>
</gene>
<dbReference type="Pfam" id="PF00990">
    <property type="entry name" value="GGDEF"/>
    <property type="match status" value="1"/>
</dbReference>
<dbReference type="Gene3D" id="3.30.70.270">
    <property type="match status" value="1"/>
</dbReference>
<organism evidence="3 4">
    <name type="scientific">Neptuniibacter caesariensis</name>
    <dbReference type="NCBI Taxonomy" id="207954"/>
    <lineage>
        <taxon>Bacteria</taxon>
        <taxon>Pseudomonadati</taxon>
        <taxon>Pseudomonadota</taxon>
        <taxon>Gammaproteobacteria</taxon>
        <taxon>Oceanospirillales</taxon>
        <taxon>Oceanospirillaceae</taxon>
        <taxon>Neptuniibacter</taxon>
    </lineage>
</organism>
<dbReference type="EMBL" id="AAOW01000001">
    <property type="protein sequence ID" value="EAR62977.1"/>
    <property type="molecule type" value="Genomic_DNA"/>
</dbReference>
<dbReference type="SMART" id="SM00267">
    <property type="entry name" value="GGDEF"/>
    <property type="match status" value="1"/>
</dbReference>